<proteinExistence type="predicted"/>
<comment type="caution">
    <text evidence="2">The sequence shown here is derived from an EMBL/GenBank/DDBJ whole genome shotgun (WGS) entry which is preliminary data.</text>
</comment>
<evidence type="ECO:0000313" key="2">
    <source>
        <dbReference type="EMBL" id="KAJ7764273.1"/>
    </source>
</evidence>
<feature type="chain" id="PRO_5042007611" evidence="1">
    <location>
        <begin position="19"/>
        <end position="359"/>
    </location>
</feature>
<evidence type="ECO:0000256" key="1">
    <source>
        <dbReference type="SAM" id="SignalP"/>
    </source>
</evidence>
<dbReference type="EMBL" id="JARKIB010000028">
    <property type="protein sequence ID" value="KAJ7764273.1"/>
    <property type="molecule type" value="Genomic_DNA"/>
</dbReference>
<accession>A0AAD7NK56</accession>
<keyword evidence="3" id="KW-1185">Reference proteome</keyword>
<feature type="signal peptide" evidence="1">
    <location>
        <begin position="1"/>
        <end position="18"/>
    </location>
</feature>
<sequence length="359" mass="38627">MLRVLTLIPLLLRVRVQSTTNDTTSPIWDTLPPNGTVPGTAQSVSYQWIAFAAAEQSMYNVSMELMFGSAEGGGNDVMDIMQIQMQQSGTYSYYFRPSTPPGNYHVRLNGTVWSLHEATPTSINDLVLNAPLFNATTRTPTFSVAAAASSAFPCAMPAFTPVPNLSDPAYAPVRVAGPTEGSVVSLQQNSTSVGIEGWNGLLDANFYPMDTFTYYEVWRTLLRRRASDGGAREPRHRCLRGSHLRSKLFEDTFSALDGIESLNVNNLTVSPGAWVIRANYTWITGSNVSTLSPVFNFASALPCVGIGNDTSAARTAASATAHASPTAHGGTSGSLLLYSADWRANVWVFVLIIGSALVV</sequence>
<organism evidence="2 3">
    <name type="scientific">Mycena metata</name>
    <dbReference type="NCBI Taxonomy" id="1033252"/>
    <lineage>
        <taxon>Eukaryota</taxon>
        <taxon>Fungi</taxon>
        <taxon>Dikarya</taxon>
        <taxon>Basidiomycota</taxon>
        <taxon>Agaricomycotina</taxon>
        <taxon>Agaricomycetes</taxon>
        <taxon>Agaricomycetidae</taxon>
        <taxon>Agaricales</taxon>
        <taxon>Marasmiineae</taxon>
        <taxon>Mycenaceae</taxon>
        <taxon>Mycena</taxon>
    </lineage>
</organism>
<protein>
    <submittedName>
        <fullName evidence="2">Uncharacterized protein</fullName>
    </submittedName>
</protein>
<evidence type="ECO:0000313" key="3">
    <source>
        <dbReference type="Proteomes" id="UP001215598"/>
    </source>
</evidence>
<reference evidence="2" key="1">
    <citation type="submission" date="2023-03" db="EMBL/GenBank/DDBJ databases">
        <title>Massive genome expansion in bonnet fungi (Mycena s.s.) driven by repeated elements and novel gene families across ecological guilds.</title>
        <authorList>
            <consortium name="Lawrence Berkeley National Laboratory"/>
            <person name="Harder C.B."/>
            <person name="Miyauchi S."/>
            <person name="Viragh M."/>
            <person name="Kuo A."/>
            <person name="Thoen E."/>
            <person name="Andreopoulos B."/>
            <person name="Lu D."/>
            <person name="Skrede I."/>
            <person name="Drula E."/>
            <person name="Henrissat B."/>
            <person name="Morin E."/>
            <person name="Kohler A."/>
            <person name="Barry K."/>
            <person name="LaButti K."/>
            <person name="Morin E."/>
            <person name="Salamov A."/>
            <person name="Lipzen A."/>
            <person name="Mereny Z."/>
            <person name="Hegedus B."/>
            <person name="Baldrian P."/>
            <person name="Stursova M."/>
            <person name="Weitz H."/>
            <person name="Taylor A."/>
            <person name="Grigoriev I.V."/>
            <person name="Nagy L.G."/>
            <person name="Martin F."/>
            <person name="Kauserud H."/>
        </authorList>
    </citation>
    <scope>NUCLEOTIDE SEQUENCE</scope>
    <source>
        <strain evidence="2">CBHHK182m</strain>
    </source>
</reference>
<dbReference type="AlphaFoldDB" id="A0AAD7NK56"/>
<name>A0AAD7NK56_9AGAR</name>
<keyword evidence="1" id="KW-0732">Signal</keyword>
<gene>
    <name evidence="2" type="ORF">B0H16DRAFT_1526590</name>
</gene>
<dbReference type="Proteomes" id="UP001215598">
    <property type="component" value="Unassembled WGS sequence"/>
</dbReference>